<sequence>MGEENANPFKVMRKTMTTFSRKTKQIENNLGRNEENDHEKRYNFLEVIRKNQNRWDDDFNSHQRRKAFSQDSKLKEYPCVTDIRDSKSFFQTNNRRNSNFGSMRPSTSFLNKRKQIDISKYKERISSYAKDMHLIFREESRMQNIRYFPKRSEFLKLRKAKEKISKKKAKLRLLANNTNQIELDLSIASPVCSTIGPCTILTSPISTPVTPIVYECQMKNNNSLKRRSVSSWSKRKENPIKINLLLEDEKFSLTPW</sequence>
<dbReference type="EMBL" id="CAJZBQ010000054">
    <property type="protein sequence ID" value="CAG9332274.1"/>
    <property type="molecule type" value="Genomic_DNA"/>
</dbReference>
<name>A0AAU9K5G9_9CILI</name>
<protein>
    <submittedName>
        <fullName evidence="1">Uncharacterized protein</fullName>
    </submittedName>
</protein>
<comment type="caution">
    <text evidence="1">The sequence shown here is derived from an EMBL/GenBank/DDBJ whole genome shotgun (WGS) entry which is preliminary data.</text>
</comment>
<proteinExistence type="predicted"/>
<dbReference type="Proteomes" id="UP001162131">
    <property type="component" value="Unassembled WGS sequence"/>
</dbReference>
<gene>
    <name evidence="1" type="ORF">BSTOLATCC_MIC55724</name>
</gene>
<reference evidence="1" key="1">
    <citation type="submission" date="2021-09" db="EMBL/GenBank/DDBJ databases">
        <authorList>
            <consortium name="AG Swart"/>
            <person name="Singh M."/>
            <person name="Singh A."/>
            <person name="Seah K."/>
            <person name="Emmerich C."/>
        </authorList>
    </citation>
    <scope>NUCLEOTIDE SEQUENCE</scope>
    <source>
        <strain evidence="1">ATCC30299</strain>
    </source>
</reference>
<organism evidence="1 2">
    <name type="scientific">Blepharisma stoltei</name>
    <dbReference type="NCBI Taxonomy" id="1481888"/>
    <lineage>
        <taxon>Eukaryota</taxon>
        <taxon>Sar</taxon>
        <taxon>Alveolata</taxon>
        <taxon>Ciliophora</taxon>
        <taxon>Postciliodesmatophora</taxon>
        <taxon>Heterotrichea</taxon>
        <taxon>Heterotrichida</taxon>
        <taxon>Blepharismidae</taxon>
        <taxon>Blepharisma</taxon>
    </lineage>
</organism>
<accession>A0AAU9K5G9</accession>
<evidence type="ECO:0000313" key="2">
    <source>
        <dbReference type="Proteomes" id="UP001162131"/>
    </source>
</evidence>
<keyword evidence="2" id="KW-1185">Reference proteome</keyword>
<evidence type="ECO:0000313" key="1">
    <source>
        <dbReference type="EMBL" id="CAG9332274.1"/>
    </source>
</evidence>
<dbReference type="AlphaFoldDB" id="A0AAU9K5G9"/>